<keyword evidence="1" id="KW-0808">Transferase</keyword>
<name>A0A5N5IBJ7_9ROSA</name>
<evidence type="ECO:0000313" key="9">
    <source>
        <dbReference type="EMBL" id="KAB2635971.1"/>
    </source>
</evidence>
<dbReference type="AlphaFoldDB" id="A0A5N5IBJ7"/>
<evidence type="ECO:0000256" key="2">
    <source>
        <dbReference type="ARBA" id="ARBA00022695"/>
    </source>
</evidence>
<dbReference type="Proteomes" id="UP000327157">
    <property type="component" value="Chromosome 5"/>
</dbReference>
<evidence type="ECO:0000259" key="8">
    <source>
        <dbReference type="Pfam" id="PF17917"/>
    </source>
</evidence>
<dbReference type="PANTHER" id="PTHR48475:SF1">
    <property type="entry name" value="RNASE H TYPE-1 DOMAIN-CONTAINING PROTEIN"/>
    <property type="match status" value="1"/>
</dbReference>
<dbReference type="OrthoDB" id="1730907at2759"/>
<keyword evidence="6" id="KW-0695">RNA-directed DNA polymerase</keyword>
<evidence type="ECO:0000256" key="5">
    <source>
        <dbReference type="ARBA" id="ARBA00022801"/>
    </source>
</evidence>
<evidence type="ECO:0000256" key="6">
    <source>
        <dbReference type="ARBA" id="ARBA00022918"/>
    </source>
</evidence>
<evidence type="ECO:0000256" key="1">
    <source>
        <dbReference type="ARBA" id="ARBA00022679"/>
    </source>
</evidence>
<evidence type="ECO:0000256" key="3">
    <source>
        <dbReference type="ARBA" id="ARBA00022722"/>
    </source>
</evidence>
<evidence type="ECO:0000313" key="10">
    <source>
        <dbReference type="Proteomes" id="UP000327157"/>
    </source>
</evidence>
<proteinExistence type="predicted"/>
<reference evidence="10" key="2">
    <citation type="submission" date="2019-10" db="EMBL/GenBank/DDBJ databases">
        <title>A de novo genome assembly of a pear dwarfing rootstock.</title>
        <authorList>
            <person name="Wang F."/>
            <person name="Wang J."/>
            <person name="Li S."/>
            <person name="Zhang Y."/>
            <person name="Fang M."/>
            <person name="Ma L."/>
            <person name="Zhao Y."/>
            <person name="Jiang S."/>
        </authorList>
    </citation>
    <scope>NUCLEOTIDE SEQUENCE [LARGE SCALE GENOMIC DNA]</scope>
</reference>
<keyword evidence="5" id="KW-0378">Hydrolase</keyword>
<dbReference type="GO" id="GO:0016787">
    <property type="term" value="F:hydrolase activity"/>
    <property type="evidence" value="ECO:0007669"/>
    <property type="project" value="UniProtKB-KW"/>
</dbReference>
<dbReference type="GO" id="GO:0003964">
    <property type="term" value="F:RNA-directed DNA polymerase activity"/>
    <property type="evidence" value="ECO:0007669"/>
    <property type="project" value="UniProtKB-KW"/>
</dbReference>
<keyword evidence="4" id="KW-0255">Endonuclease</keyword>
<feature type="domain" description="Reverse transcriptase RNase H-like" evidence="8">
    <location>
        <begin position="3"/>
        <end position="64"/>
    </location>
</feature>
<reference evidence="9 10" key="3">
    <citation type="submission" date="2019-11" db="EMBL/GenBank/DDBJ databases">
        <title>A de novo genome assembly of a pear dwarfing rootstock.</title>
        <authorList>
            <person name="Wang F."/>
            <person name="Wang J."/>
            <person name="Li S."/>
            <person name="Zhang Y."/>
            <person name="Fang M."/>
            <person name="Ma L."/>
            <person name="Zhao Y."/>
            <person name="Jiang S."/>
        </authorList>
    </citation>
    <scope>NUCLEOTIDE SEQUENCE [LARGE SCALE GENOMIC DNA]</scope>
    <source>
        <strain evidence="9">S2</strain>
        <tissue evidence="9">Leaf</tissue>
    </source>
</reference>
<reference evidence="9 10" key="1">
    <citation type="submission" date="2019-09" db="EMBL/GenBank/DDBJ databases">
        <authorList>
            <person name="Ou C."/>
        </authorList>
    </citation>
    <scope>NUCLEOTIDE SEQUENCE [LARGE SCALE GENOMIC DNA]</scope>
    <source>
        <strain evidence="9">S2</strain>
        <tissue evidence="9">Leaf</tissue>
    </source>
</reference>
<keyword evidence="10" id="KW-1185">Reference proteome</keyword>
<evidence type="ECO:0000256" key="7">
    <source>
        <dbReference type="SAM" id="SignalP"/>
    </source>
</evidence>
<feature type="signal peptide" evidence="7">
    <location>
        <begin position="1"/>
        <end position="18"/>
    </location>
</feature>
<dbReference type="EMBL" id="SMOL01000004">
    <property type="protein sequence ID" value="KAB2635971.1"/>
    <property type="molecule type" value="Genomic_DNA"/>
</dbReference>
<dbReference type="PANTHER" id="PTHR48475">
    <property type="entry name" value="RIBONUCLEASE H"/>
    <property type="match status" value="1"/>
</dbReference>
<dbReference type="Pfam" id="PF17917">
    <property type="entry name" value="RT_RNaseH"/>
    <property type="match status" value="1"/>
</dbReference>
<keyword evidence="2" id="KW-0548">Nucleotidyltransferase</keyword>
<keyword evidence="7" id="KW-0732">Signal</keyword>
<protein>
    <recommendedName>
        <fullName evidence="8">Reverse transcriptase RNase H-like domain-containing protein</fullName>
    </recommendedName>
</protein>
<gene>
    <name evidence="9" type="ORF">D8674_026505</name>
</gene>
<sequence>MLKLYLVAIRTAVGALLAQDNPAEEKAPIYYVSRQLKMERLCLALVYRSQRLRHYFLAHKLHLMVKFDPAIKGQVVINMLALFLEEEEAIISKEVLDALPEIVVATMKDELWVMYFDGSFTTT</sequence>
<accession>A0A5N5IBJ7</accession>
<comment type="caution">
    <text evidence="9">The sequence shown here is derived from an EMBL/GenBank/DDBJ whole genome shotgun (WGS) entry which is preliminary data.</text>
</comment>
<dbReference type="InterPro" id="IPR041373">
    <property type="entry name" value="RT_RNaseH"/>
</dbReference>
<keyword evidence="3" id="KW-0540">Nuclease</keyword>
<dbReference type="GO" id="GO:0004519">
    <property type="term" value="F:endonuclease activity"/>
    <property type="evidence" value="ECO:0007669"/>
    <property type="project" value="UniProtKB-KW"/>
</dbReference>
<feature type="chain" id="PRO_5024287610" description="Reverse transcriptase RNase H-like domain-containing protein" evidence="7">
    <location>
        <begin position="19"/>
        <end position="123"/>
    </location>
</feature>
<organism evidence="9 10">
    <name type="scientific">Pyrus ussuriensis x Pyrus communis</name>
    <dbReference type="NCBI Taxonomy" id="2448454"/>
    <lineage>
        <taxon>Eukaryota</taxon>
        <taxon>Viridiplantae</taxon>
        <taxon>Streptophyta</taxon>
        <taxon>Embryophyta</taxon>
        <taxon>Tracheophyta</taxon>
        <taxon>Spermatophyta</taxon>
        <taxon>Magnoliopsida</taxon>
        <taxon>eudicotyledons</taxon>
        <taxon>Gunneridae</taxon>
        <taxon>Pentapetalae</taxon>
        <taxon>rosids</taxon>
        <taxon>fabids</taxon>
        <taxon>Rosales</taxon>
        <taxon>Rosaceae</taxon>
        <taxon>Amygdaloideae</taxon>
        <taxon>Maleae</taxon>
        <taxon>Pyrus</taxon>
    </lineage>
</organism>
<evidence type="ECO:0000256" key="4">
    <source>
        <dbReference type="ARBA" id="ARBA00022759"/>
    </source>
</evidence>